<dbReference type="PANTHER" id="PTHR48102:SF4">
    <property type="entry name" value="CLP PROTEASE REGULATORY SUBUNIT CLPX2, MITOCHONDRIAL"/>
    <property type="match status" value="1"/>
</dbReference>
<organism evidence="1 2">
    <name type="scientific">Solanum commersonii</name>
    <name type="common">Commerson's wild potato</name>
    <name type="synonym">Commerson's nightshade</name>
    <dbReference type="NCBI Taxonomy" id="4109"/>
    <lineage>
        <taxon>Eukaryota</taxon>
        <taxon>Viridiplantae</taxon>
        <taxon>Streptophyta</taxon>
        <taxon>Embryophyta</taxon>
        <taxon>Tracheophyta</taxon>
        <taxon>Spermatophyta</taxon>
        <taxon>Magnoliopsida</taxon>
        <taxon>eudicotyledons</taxon>
        <taxon>Gunneridae</taxon>
        <taxon>Pentapetalae</taxon>
        <taxon>asterids</taxon>
        <taxon>lamiids</taxon>
        <taxon>Solanales</taxon>
        <taxon>Solanaceae</taxon>
        <taxon>Solanoideae</taxon>
        <taxon>Solaneae</taxon>
        <taxon>Solanum</taxon>
    </lineage>
</organism>
<proteinExistence type="predicted"/>
<dbReference type="EMBL" id="JACXVP010000002">
    <property type="protein sequence ID" value="KAG5623371.1"/>
    <property type="molecule type" value="Genomic_DNA"/>
</dbReference>
<comment type="caution">
    <text evidence="1">The sequence shown here is derived from an EMBL/GenBank/DDBJ whole genome shotgun (WGS) entry which is preliminary data.</text>
</comment>
<keyword evidence="2" id="KW-1185">Reference proteome</keyword>
<dbReference type="GO" id="GO:0005759">
    <property type="term" value="C:mitochondrial matrix"/>
    <property type="evidence" value="ECO:0007669"/>
    <property type="project" value="TreeGrafter"/>
</dbReference>
<protein>
    <submittedName>
        <fullName evidence="1">Uncharacterized protein</fullName>
    </submittedName>
</protein>
<dbReference type="AlphaFoldDB" id="A0A9J6AG82"/>
<evidence type="ECO:0000313" key="1">
    <source>
        <dbReference type="EMBL" id="KAG5623371.1"/>
    </source>
</evidence>
<sequence>MARNRTSSATLHTCWEGGRSSDDLTAYGLISEFVRRFLVLVSLSSLDEDHLVQVNLQFTENALRVIVEYCMTPQLFVFGVNSGRAWKNVTHFSLHIEATIGRRYVTFYLRQFFGVHICLHVADFNVEAAQQEVVYIDEVDKIAKQSLKIGRDVSEEDFQQALPKMLEGTIVSVPDNRARKHPCGDTIQFTENAFRLIAEKAIAKTTGA</sequence>
<name>A0A9J6AG82_SOLCO</name>
<accession>A0A9J6AG82</accession>
<dbReference type="GO" id="GO:0005524">
    <property type="term" value="F:ATP binding"/>
    <property type="evidence" value="ECO:0007669"/>
    <property type="project" value="TreeGrafter"/>
</dbReference>
<dbReference type="Proteomes" id="UP000824120">
    <property type="component" value="Chromosome 2"/>
</dbReference>
<dbReference type="Gene3D" id="3.40.50.300">
    <property type="entry name" value="P-loop containing nucleotide triphosphate hydrolases"/>
    <property type="match status" value="1"/>
</dbReference>
<dbReference type="PANTHER" id="PTHR48102">
    <property type="entry name" value="ATP-DEPENDENT CLP PROTEASE ATP-BINDING SUBUNIT CLPX-LIKE, MITOCHONDRIAL-RELATED"/>
    <property type="match status" value="1"/>
</dbReference>
<dbReference type="GO" id="GO:0051603">
    <property type="term" value="P:proteolysis involved in protein catabolic process"/>
    <property type="evidence" value="ECO:0007669"/>
    <property type="project" value="TreeGrafter"/>
</dbReference>
<gene>
    <name evidence="1" type="ORF">H5410_008589</name>
</gene>
<dbReference type="InterPro" id="IPR050052">
    <property type="entry name" value="ATP-dep_Clp_protease_ClpX"/>
</dbReference>
<dbReference type="OrthoDB" id="1721884at2759"/>
<dbReference type="GO" id="GO:0016887">
    <property type="term" value="F:ATP hydrolysis activity"/>
    <property type="evidence" value="ECO:0007669"/>
    <property type="project" value="TreeGrafter"/>
</dbReference>
<dbReference type="InterPro" id="IPR027417">
    <property type="entry name" value="P-loop_NTPase"/>
</dbReference>
<evidence type="ECO:0000313" key="2">
    <source>
        <dbReference type="Proteomes" id="UP000824120"/>
    </source>
</evidence>
<reference evidence="1 2" key="1">
    <citation type="submission" date="2020-09" db="EMBL/GenBank/DDBJ databases">
        <title>De no assembly of potato wild relative species, Solanum commersonii.</title>
        <authorList>
            <person name="Cho K."/>
        </authorList>
    </citation>
    <scope>NUCLEOTIDE SEQUENCE [LARGE SCALE GENOMIC DNA]</scope>
    <source>
        <strain evidence="1">LZ3.2</strain>
        <tissue evidence="1">Leaf</tissue>
    </source>
</reference>